<reference evidence="2" key="1">
    <citation type="journal article" date="2022" name="Nat. Commun.">
        <title>Chromosome evolution and the genetic basis of agronomically important traits in greater yam.</title>
        <authorList>
            <person name="Bredeson J.V."/>
            <person name="Lyons J.B."/>
            <person name="Oniyinde I.O."/>
            <person name="Okereke N.R."/>
            <person name="Kolade O."/>
            <person name="Nnabue I."/>
            <person name="Nwadili C.O."/>
            <person name="Hribova E."/>
            <person name="Parker M."/>
            <person name="Nwogha J."/>
            <person name="Shu S."/>
            <person name="Carlson J."/>
            <person name="Kariba R."/>
            <person name="Muthemba S."/>
            <person name="Knop K."/>
            <person name="Barton G.J."/>
            <person name="Sherwood A.V."/>
            <person name="Lopez-Montes A."/>
            <person name="Asiedu R."/>
            <person name="Jamnadass R."/>
            <person name="Muchugi A."/>
            <person name="Goodstein D."/>
            <person name="Egesi C.N."/>
            <person name="Featherston J."/>
            <person name="Asfaw A."/>
            <person name="Simpson G.G."/>
            <person name="Dolezel J."/>
            <person name="Hendre P.S."/>
            <person name="Van Deynze A."/>
            <person name="Kumar P.L."/>
            <person name="Obidiegwu J.E."/>
            <person name="Bhattacharjee R."/>
            <person name="Rokhsar D.S."/>
        </authorList>
    </citation>
    <scope>NUCLEOTIDE SEQUENCE [LARGE SCALE GENOMIC DNA]</scope>
    <source>
        <strain evidence="2">cv. TDa95/00328</strain>
    </source>
</reference>
<dbReference type="Proteomes" id="UP000827976">
    <property type="component" value="Chromosome 10"/>
</dbReference>
<gene>
    <name evidence="1" type="ORF">IHE45_10G007100</name>
</gene>
<comment type="caution">
    <text evidence="1">The sequence shown here is derived from an EMBL/GenBank/DDBJ whole genome shotgun (WGS) entry which is preliminary data.</text>
</comment>
<accession>A0ACB7V966</accession>
<sequence>MAEGPVELDFFALEKREPSPMASRSSVRGLQAAISRMNPNLLRSVIASASIPSSPPASESPAGTARLTIFYNGTVAVFDVPHDKAEMIIRMAGEGNAAGVLEDGDLPHARRISLRRFLEKRKERLTAAVPYASKLDAQSLDHVSY</sequence>
<proteinExistence type="predicted"/>
<evidence type="ECO:0000313" key="1">
    <source>
        <dbReference type="EMBL" id="KAH7670163.1"/>
    </source>
</evidence>
<dbReference type="EMBL" id="CM037020">
    <property type="protein sequence ID" value="KAH7670163.1"/>
    <property type="molecule type" value="Genomic_DNA"/>
</dbReference>
<keyword evidence="2" id="KW-1185">Reference proteome</keyword>
<evidence type="ECO:0000313" key="2">
    <source>
        <dbReference type="Proteomes" id="UP000827976"/>
    </source>
</evidence>
<organism evidence="1 2">
    <name type="scientific">Dioscorea alata</name>
    <name type="common">Purple yam</name>
    <dbReference type="NCBI Taxonomy" id="55571"/>
    <lineage>
        <taxon>Eukaryota</taxon>
        <taxon>Viridiplantae</taxon>
        <taxon>Streptophyta</taxon>
        <taxon>Embryophyta</taxon>
        <taxon>Tracheophyta</taxon>
        <taxon>Spermatophyta</taxon>
        <taxon>Magnoliopsida</taxon>
        <taxon>Liliopsida</taxon>
        <taxon>Dioscoreales</taxon>
        <taxon>Dioscoreaceae</taxon>
        <taxon>Dioscorea</taxon>
    </lineage>
</organism>
<protein>
    <submittedName>
        <fullName evidence="1">Jasmonate ZIM domain-containing protein</fullName>
    </submittedName>
</protein>
<name>A0ACB7V966_DIOAL</name>